<dbReference type="EMBL" id="PVZC01000001">
    <property type="protein sequence ID" value="PRY02424.1"/>
    <property type="molecule type" value="Genomic_DNA"/>
</dbReference>
<feature type="transmembrane region" description="Helical" evidence="1">
    <location>
        <begin position="174"/>
        <end position="193"/>
    </location>
</feature>
<comment type="caution">
    <text evidence="2">The sequence shown here is derived from an EMBL/GenBank/DDBJ whole genome shotgun (WGS) entry which is preliminary data.</text>
</comment>
<feature type="transmembrane region" description="Helical" evidence="1">
    <location>
        <begin position="309"/>
        <end position="329"/>
    </location>
</feature>
<feature type="transmembrane region" description="Helical" evidence="1">
    <location>
        <begin position="370"/>
        <end position="389"/>
    </location>
</feature>
<dbReference type="AlphaFoldDB" id="A0A2T0QEQ3"/>
<feature type="transmembrane region" description="Helical" evidence="1">
    <location>
        <begin position="80"/>
        <end position="99"/>
    </location>
</feature>
<gene>
    <name evidence="2" type="ORF">CLV72_1011026</name>
</gene>
<protein>
    <recommendedName>
        <fullName evidence="4">MFS family arabinose efflux permease</fullName>
    </recommendedName>
</protein>
<dbReference type="Proteomes" id="UP000237846">
    <property type="component" value="Unassembled WGS sequence"/>
</dbReference>
<feature type="transmembrane region" description="Helical" evidence="1">
    <location>
        <begin position="213"/>
        <end position="240"/>
    </location>
</feature>
<dbReference type="InterPro" id="IPR011701">
    <property type="entry name" value="MFS"/>
</dbReference>
<feature type="transmembrane region" description="Helical" evidence="1">
    <location>
        <begin position="284"/>
        <end position="303"/>
    </location>
</feature>
<dbReference type="Gene3D" id="1.20.1250.20">
    <property type="entry name" value="MFS general substrate transporter like domains"/>
    <property type="match status" value="1"/>
</dbReference>
<keyword evidence="1" id="KW-0472">Membrane</keyword>
<keyword evidence="3" id="KW-1185">Reference proteome</keyword>
<feature type="transmembrane region" description="Helical" evidence="1">
    <location>
        <begin position="21"/>
        <end position="42"/>
    </location>
</feature>
<accession>A0A2T0QEQ3</accession>
<dbReference type="SUPFAM" id="SSF103473">
    <property type="entry name" value="MFS general substrate transporter"/>
    <property type="match status" value="1"/>
</dbReference>
<feature type="transmembrane region" description="Helical" evidence="1">
    <location>
        <begin position="48"/>
        <end position="68"/>
    </location>
</feature>
<dbReference type="GO" id="GO:0022857">
    <property type="term" value="F:transmembrane transporter activity"/>
    <property type="evidence" value="ECO:0007669"/>
    <property type="project" value="InterPro"/>
</dbReference>
<evidence type="ECO:0000313" key="2">
    <source>
        <dbReference type="EMBL" id="PRY02424.1"/>
    </source>
</evidence>
<dbReference type="Pfam" id="PF07690">
    <property type="entry name" value="MFS_1"/>
    <property type="match status" value="1"/>
</dbReference>
<dbReference type="RefSeq" id="WP_146159337.1">
    <property type="nucleotide sequence ID" value="NZ_PVZC01000001.1"/>
</dbReference>
<dbReference type="PANTHER" id="PTHR23542">
    <property type="match status" value="1"/>
</dbReference>
<dbReference type="PANTHER" id="PTHR23542:SF1">
    <property type="entry name" value="MAJOR FACILITATOR SUPERFAMILY (MFS) PROFILE DOMAIN-CONTAINING PROTEIN"/>
    <property type="match status" value="1"/>
</dbReference>
<evidence type="ECO:0000256" key="1">
    <source>
        <dbReference type="SAM" id="Phobius"/>
    </source>
</evidence>
<keyword evidence="1" id="KW-1133">Transmembrane helix</keyword>
<evidence type="ECO:0000313" key="3">
    <source>
        <dbReference type="Proteomes" id="UP000237846"/>
    </source>
</evidence>
<keyword evidence="1" id="KW-0812">Transmembrane</keyword>
<feature type="transmembrane region" description="Helical" evidence="1">
    <location>
        <begin position="252"/>
        <end position="272"/>
    </location>
</feature>
<feature type="transmembrane region" description="Helical" evidence="1">
    <location>
        <begin position="341"/>
        <end position="364"/>
    </location>
</feature>
<name>A0A2T0QEQ3_9ACTN</name>
<reference evidence="2 3" key="1">
    <citation type="submission" date="2018-03" db="EMBL/GenBank/DDBJ databases">
        <title>Genomic Encyclopedia of Archaeal and Bacterial Type Strains, Phase II (KMG-II): from individual species to whole genera.</title>
        <authorList>
            <person name="Goeker M."/>
        </authorList>
    </citation>
    <scope>NUCLEOTIDE SEQUENCE [LARGE SCALE GENOMIC DNA]</scope>
    <source>
        <strain evidence="2 3">DSM 45601</strain>
    </source>
</reference>
<dbReference type="OrthoDB" id="4157825at2"/>
<dbReference type="InterPro" id="IPR036259">
    <property type="entry name" value="MFS_trans_sf"/>
</dbReference>
<sequence length="405" mass="40070">MTTRSRPYRAIVLTPGVARGLAAGVAARLAAGMLPFAVVATVASEHGFSAAGIASAATLLVAAVTGPLRGRLADRYGNPALVGAALLYGTLATTAAVIVGAAPAWAVIAVLTAASGCGPPITAAIRTRWSRLLPEKNDLQRVHTLDSIVEELTFVTAPLVTTAVLVVLSGPVGIAVVGWIPLAAVALAVERGAGVRAGGGRPRGAAQRRRAPIAASAVGRGIVVPIAALGLVGGSLGVLLPASMAERGEISSAGYLLALFSAGGVVGGLVYARREWTVGLRRRYLAMSLCLAVTTAALAPALGTAVAPVGVFAVGLAMTPLFVIGYLLVDAHLPHRQTEANVWIGASYNVGAAAGAAGCGALLAQLGPGGAALLIASAAALAPLFVLGLPRTAPAGPPASSEPPG</sequence>
<organism evidence="2 3">
    <name type="scientific">Allonocardiopsis opalescens</name>
    <dbReference type="NCBI Taxonomy" id="1144618"/>
    <lineage>
        <taxon>Bacteria</taxon>
        <taxon>Bacillati</taxon>
        <taxon>Actinomycetota</taxon>
        <taxon>Actinomycetes</taxon>
        <taxon>Streptosporangiales</taxon>
        <taxon>Allonocardiopsis</taxon>
    </lineage>
</organism>
<proteinExistence type="predicted"/>
<evidence type="ECO:0008006" key="4">
    <source>
        <dbReference type="Google" id="ProtNLM"/>
    </source>
</evidence>